<feature type="transmembrane region" description="Helical" evidence="1">
    <location>
        <begin position="82"/>
        <end position="101"/>
    </location>
</feature>
<dbReference type="Proteomes" id="UP000076874">
    <property type="component" value="Unassembled WGS sequence"/>
</dbReference>
<evidence type="ECO:0000313" key="3">
    <source>
        <dbReference type="Proteomes" id="UP000076874"/>
    </source>
</evidence>
<feature type="transmembrane region" description="Helical" evidence="1">
    <location>
        <begin position="147"/>
        <end position="168"/>
    </location>
</feature>
<keyword evidence="1" id="KW-0812">Transmembrane</keyword>
<feature type="transmembrane region" description="Helical" evidence="1">
    <location>
        <begin position="107"/>
        <end position="126"/>
    </location>
</feature>
<reference evidence="2 3" key="1">
    <citation type="journal article" date="2016" name="Genome Biol. Evol.">
        <title>Divergent and convergent evolution of fungal pathogenicity.</title>
        <authorList>
            <person name="Shang Y."/>
            <person name="Xiao G."/>
            <person name="Zheng P."/>
            <person name="Cen K."/>
            <person name="Zhan S."/>
            <person name="Wang C."/>
        </authorList>
    </citation>
    <scope>NUCLEOTIDE SEQUENCE [LARGE SCALE GENOMIC DNA]</scope>
    <source>
        <strain evidence="2 3">RCEF 264</strain>
    </source>
</reference>
<dbReference type="AlphaFoldDB" id="A0A167LWN4"/>
<proteinExistence type="predicted"/>
<accession>A0A167LWN4</accession>
<dbReference type="OrthoDB" id="5018069at2759"/>
<protein>
    <submittedName>
        <fullName evidence="2">Uncharacterized protein</fullName>
    </submittedName>
</protein>
<comment type="caution">
    <text evidence="2">The sequence shown here is derived from an EMBL/GenBank/DDBJ whole genome shotgun (WGS) entry which is preliminary data.</text>
</comment>
<name>A0A167LWN4_9HYPO</name>
<feature type="transmembrane region" description="Helical" evidence="1">
    <location>
        <begin position="36"/>
        <end position="54"/>
    </location>
</feature>
<gene>
    <name evidence="2" type="ORF">SPI_09314</name>
</gene>
<keyword evidence="3" id="KW-1185">Reference proteome</keyword>
<evidence type="ECO:0000256" key="1">
    <source>
        <dbReference type="SAM" id="Phobius"/>
    </source>
</evidence>
<keyword evidence="1" id="KW-1133">Transmembrane helix</keyword>
<dbReference type="EMBL" id="AZHD01000028">
    <property type="protein sequence ID" value="OAA53607.1"/>
    <property type="molecule type" value="Genomic_DNA"/>
</dbReference>
<evidence type="ECO:0000313" key="2">
    <source>
        <dbReference type="EMBL" id="OAA53607.1"/>
    </source>
</evidence>
<sequence length="426" mass="45745">MKSMPSFTIAAVIITSIVFSLPHVLSNLRDSTAPQAIFSLQLLALAYLSGLWKLPNVPANFAAEYAEPLHAAHVVWNRVGTYFKVGLLLLLACYMPIYYGLPLAFQPWLHGLIVFAVTVVGYFAPTAKFVGPARFGYLHHADHLSRIFRWLLGWWGYAALVLVFLPVVLPSAGLGLAALSLAFCVHVYRATRPWHPWPRRRDAAAAGRYEAQLAAAASTARRDALQALRVRPSDFFDSAAEAWAALGAVTQSAEDAAERAQNLLDAANEAAGSEKPDEEAGRTELLGQYLAESAQTTLEEAQGVVSKLRTAQEAISRSQNAAAEDQKARAAADQNAAAATQAVKRLAEVVKAWPGMAFSAATAAASTRAFADRALAAATEGEMAQAWELAASAEASANDAKMWMERLRADVGNGQQALLSWLEGNA</sequence>
<keyword evidence="1" id="KW-0472">Membrane</keyword>
<organism evidence="2 3">
    <name type="scientific">Niveomyces insectorum RCEF 264</name>
    <dbReference type="NCBI Taxonomy" id="1081102"/>
    <lineage>
        <taxon>Eukaryota</taxon>
        <taxon>Fungi</taxon>
        <taxon>Dikarya</taxon>
        <taxon>Ascomycota</taxon>
        <taxon>Pezizomycotina</taxon>
        <taxon>Sordariomycetes</taxon>
        <taxon>Hypocreomycetidae</taxon>
        <taxon>Hypocreales</taxon>
        <taxon>Cordycipitaceae</taxon>
        <taxon>Niveomyces</taxon>
    </lineage>
</organism>